<gene>
    <name evidence="5" type="ORF">NP233_g7626</name>
</gene>
<accession>A0AAD5YPS6</accession>
<organism evidence="5 6">
    <name type="scientific">Leucocoprinus birnbaumii</name>
    <dbReference type="NCBI Taxonomy" id="56174"/>
    <lineage>
        <taxon>Eukaryota</taxon>
        <taxon>Fungi</taxon>
        <taxon>Dikarya</taxon>
        <taxon>Basidiomycota</taxon>
        <taxon>Agaricomycotina</taxon>
        <taxon>Agaricomycetes</taxon>
        <taxon>Agaricomycetidae</taxon>
        <taxon>Agaricales</taxon>
        <taxon>Agaricineae</taxon>
        <taxon>Agaricaceae</taxon>
        <taxon>Leucocoprinus</taxon>
    </lineage>
</organism>
<keyword evidence="1" id="KW-0285">Flavoprotein</keyword>
<dbReference type="Gene3D" id="3.50.50.60">
    <property type="entry name" value="FAD/NAD(P)-binding domain"/>
    <property type="match status" value="1"/>
</dbReference>
<evidence type="ECO:0000259" key="4">
    <source>
        <dbReference type="Pfam" id="PF01494"/>
    </source>
</evidence>
<evidence type="ECO:0000313" key="5">
    <source>
        <dbReference type="EMBL" id="KAJ3565444.1"/>
    </source>
</evidence>
<dbReference type="InterPro" id="IPR051104">
    <property type="entry name" value="FAD_monoxygenase"/>
</dbReference>
<evidence type="ECO:0000313" key="6">
    <source>
        <dbReference type="Proteomes" id="UP001213000"/>
    </source>
</evidence>
<dbReference type="PANTHER" id="PTHR46720:SF3">
    <property type="entry name" value="FAD-BINDING DOMAIN-CONTAINING PROTEIN-RELATED"/>
    <property type="match status" value="1"/>
</dbReference>
<dbReference type="AlphaFoldDB" id="A0AAD5YPS6"/>
<evidence type="ECO:0000256" key="3">
    <source>
        <dbReference type="ARBA" id="ARBA00023002"/>
    </source>
</evidence>
<dbReference type="SUPFAM" id="SSF54373">
    <property type="entry name" value="FAD-linked reductases, C-terminal domain"/>
    <property type="match status" value="1"/>
</dbReference>
<keyword evidence="6" id="KW-1185">Reference proteome</keyword>
<proteinExistence type="predicted"/>
<keyword evidence="2" id="KW-0274">FAD</keyword>
<protein>
    <recommendedName>
        <fullName evidence="4">FAD-binding domain-containing protein</fullName>
    </recommendedName>
</protein>
<reference evidence="5" key="1">
    <citation type="submission" date="2022-07" db="EMBL/GenBank/DDBJ databases">
        <title>Genome Sequence of Leucocoprinus birnbaumii.</title>
        <authorList>
            <person name="Buettner E."/>
        </authorList>
    </citation>
    <scope>NUCLEOTIDE SEQUENCE</scope>
    <source>
        <strain evidence="5">VT141</strain>
    </source>
</reference>
<dbReference type="Proteomes" id="UP001213000">
    <property type="component" value="Unassembled WGS sequence"/>
</dbReference>
<dbReference type="SUPFAM" id="SSF51905">
    <property type="entry name" value="FAD/NAD(P)-binding domain"/>
    <property type="match status" value="1"/>
</dbReference>
<sequence length="475" mass="52541">MAPTRPKFHVAIVGGGIGGLAAAVCLARNPGISVEIFEAAKEFSEVGAGIGVWPRIWKTLAILGLDEDLARLHATRPTHDLCKFIDNARGPGSKVNQTSADVFIFRKADQPEGHDFYKLTTQGSFLRYYRPDVLKVLMEHLPERYPTYFNKRLSHYTRLPNGKVELHFTDGVVKTCDILIGSDGIKSVVRRQMVADQAREAAFMGRPDEADLILRTAEPKWSGIVAYRALVPTERLMKYRDAHPGKKIRIPERDSIPVMYMGQHVNVVVYPISSGKMINVGAFHANEALAGTPFPGPWVTHVDNQELLDAHEGWEPELRAILECIDRPSRWAVHTTAKLKSWTHGNVVLLGDAAHAMSPQQASGAGQAIEDAFILATLLGHELTNLSNVQTALSIYDTIRRPVAEEVAERSLVNGRLFGLQLAGLDANKETDRLPEIGEAVKENWKWTWTTTLDSSVEKAVRLLESGHGAPRAHL</sequence>
<dbReference type="Pfam" id="PF01494">
    <property type="entry name" value="FAD_binding_3"/>
    <property type="match status" value="2"/>
</dbReference>
<dbReference type="GO" id="GO:0044550">
    <property type="term" value="P:secondary metabolite biosynthetic process"/>
    <property type="evidence" value="ECO:0007669"/>
    <property type="project" value="TreeGrafter"/>
</dbReference>
<evidence type="ECO:0000256" key="2">
    <source>
        <dbReference type="ARBA" id="ARBA00022827"/>
    </source>
</evidence>
<dbReference type="PRINTS" id="PR00420">
    <property type="entry name" value="RNGMNOXGNASE"/>
</dbReference>
<keyword evidence="3" id="KW-0560">Oxidoreductase</keyword>
<dbReference type="InterPro" id="IPR002938">
    <property type="entry name" value="FAD-bd"/>
</dbReference>
<dbReference type="GO" id="GO:0071949">
    <property type="term" value="F:FAD binding"/>
    <property type="evidence" value="ECO:0007669"/>
    <property type="project" value="InterPro"/>
</dbReference>
<evidence type="ECO:0000256" key="1">
    <source>
        <dbReference type="ARBA" id="ARBA00022630"/>
    </source>
</evidence>
<feature type="domain" description="FAD-binding" evidence="4">
    <location>
        <begin position="8"/>
        <end position="196"/>
    </location>
</feature>
<dbReference type="EMBL" id="JANIEX010000570">
    <property type="protein sequence ID" value="KAJ3565444.1"/>
    <property type="molecule type" value="Genomic_DNA"/>
</dbReference>
<dbReference type="InterPro" id="IPR036188">
    <property type="entry name" value="FAD/NAD-bd_sf"/>
</dbReference>
<dbReference type="PANTHER" id="PTHR46720">
    <property type="entry name" value="HYDROXYLASE, PUTATIVE (AFU_ORTHOLOGUE AFUA_3G01460)-RELATED"/>
    <property type="match status" value="1"/>
</dbReference>
<name>A0AAD5YPS6_9AGAR</name>
<dbReference type="GO" id="GO:0016491">
    <property type="term" value="F:oxidoreductase activity"/>
    <property type="evidence" value="ECO:0007669"/>
    <property type="project" value="UniProtKB-KW"/>
</dbReference>
<feature type="domain" description="FAD-binding" evidence="4">
    <location>
        <begin position="325"/>
        <end position="411"/>
    </location>
</feature>
<comment type="caution">
    <text evidence="5">The sequence shown here is derived from an EMBL/GenBank/DDBJ whole genome shotgun (WGS) entry which is preliminary data.</text>
</comment>